<gene>
    <name evidence="1" type="ORF">KUV31_06065</name>
</gene>
<dbReference type="Proteomes" id="UP000824927">
    <property type="component" value="Unassembled WGS sequence"/>
</dbReference>
<sequence length="173" mass="19099">MSAKLETRADCSRCAALCCIAYPSDDMPGFSASKAAGQPCPKLAGDGFCTIYERREQEGFSGCIHYECFGAGQHVVQTLFEGRDWREDPKLLGPMVETFLEMRSLSDLAYLVERAQAVVDDETANEELSGLEKELARIGQSRASLADSKAFEKCQNAIRRIYATIDPAKLRKS</sequence>
<name>A0A9Q3S161_9SPHN</name>
<proteinExistence type="predicted"/>
<evidence type="ECO:0000313" key="1">
    <source>
        <dbReference type="EMBL" id="MBY6217905.1"/>
    </source>
</evidence>
<accession>A0A9Q3S161</accession>
<reference evidence="1" key="1">
    <citation type="submission" date="2021-06" db="EMBL/GenBank/DDBJ databases">
        <title>50 bacteria genomes isolated from Dapeng, Shenzhen, China.</title>
        <authorList>
            <person name="Zheng W."/>
            <person name="Yu S."/>
            <person name="Huang Y."/>
        </authorList>
    </citation>
    <scope>NUCLEOTIDE SEQUENCE</scope>
    <source>
        <strain evidence="1">DP4N28-2</strain>
    </source>
</reference>
<protein>
    <recommendedName>
        <fullName evidence="3">Pentapeptide repeat-containing protein</fullName>
    </recommendedName>
</protein>
<evidence type="ECO:0000313" key="2">
    <source>
        <dbReference type="Proteomes" id="UP000824927"/>
    </source>
</evidence>
<dbReference type="EMBL" id="JAHVKP010000001">
    <property type="protein sequence ID" value="MBY6217905.1"/>
    <property type="molecule type" value="Genomic_DNA"/>
</dbReference>
<dbReference type="AlphaFoldDB" id="A0A9Q3S161"/>
<evidence type="ECO:0008006" key="3">
    <source>
        <dbReference type="Google" id="ProtNLM"/>
    </source>
</evidence>
<comment type="caution">
    <text evidence="1">The sequence shown here is derived from an EMBL/GenBank/DDBJ whole genome shotgun (WGS) entry which is preliminary data.</text>
</comment>
<organism evidence="1 2">
    <name type="scientific">Qipengyuania aquimaris</name>
    <dbReference type="NCBI Taxonomy" id="255984"/>
    <lineage>
        <taxon>Bacteria</taxon>
        <taxon>Pseudomonadati</taxon>
        <taxon>Pseudomonadota</taxon>
        <taxon>Alphaproteobacteria</taxon>
        <taxon>Sphingomonadales</taxon>
        <taxon>Erythrobacteraceae</taxon>
        <taxon>Qipengyuania</taxon>
    </lineage>
</organism>
<dbReference type="RefSeq" id="WP_222404897.1">
    <property type="nucleotide sequence ID" value="NZ_JAHVKP010000001.1"/>
</dbReference>